<feature type="domain" description="Lipase" evidence="5">
    <location>
        <begin position="117"/>
        <end position="325"/>
    </location>
</feature>
<evidence type="ECO:0000313" key="6">
    <source>
        <dbReference type="EMBL" id="PNF37113.1"/>
    </source>
</evidence>
<dbReference type="InterPro" id="IPR000734">
    <property type="entry name" value="TAG_lipase"/>
</dbReference>
<dbReference type="InterPro" id="IPR029058">
    <property type="entry name" value="AB_hydrolase_fold"/>
</dbReference>
<dbReference type="SUPFAM" id="SSF53474">
    <property type="entry name" value="alpha/beta-Hydrolases"/>
    <property type="match status" value="1"/>
</dbReference>
<dbReference type="PANTHER" id="PTHR11610:SF172">
    <property type="entry name" value="LIPASE MEMBER H-A-LIKE PROTEIN"/>
    <property type="match status" value="1"/>
</dbReference>
<evidence type="ECO:0000313" key="7">
    <source>
        <dbReference type="Proteomes" id="UP000235965"/>
    </source>
</evidence>
<reference evidence="6 7" key="1">
    <citation type="submission" date="2017-12" db="EMBL/GenBank/DDBJ databases">
        <title>Hemimetabolous genomes reveal molecular basis of termite eusociality.</title>
        <authorList>
            <person name="Harrison M.C."/>
            <person name="Jongepier E."/>
            <person name="Robertson H.M."/>
            <person name="Arning N."/>
            <person name="Bitard-Feildel T."/>
            <person name="Chao H."/>
            <person name="Childers C.P."/>
            <person name="Dinh H."/>
            <person name="Doddapaneni H."/>
            <person name="Dugan S."/>
            <person name="Gowin J."/>
            <person name="Greiner C."/>
            <person name="Han Y."/>
            <person name="Hu H."/>
            <person name="Hughes D.S.T."/>
            <person name="Huylmans A.-K."/>
            <person name="Kemena C."/>
            <person name="Kremer L.P.M."/>
            <person name="Lee S.L."/>
            <person name="Lopez-Ezquerra A."/>
            <person name="Mallet L."/>
            <person name="Monroy-Kuhn J.M."/>
            <person name="Moser A."/>
            <person name="Murali S.C."/>
            <person name="Muzny D.M."/>
            <person name="Otani S."/>
            <person name="Piulachs M.-D."/>
            <person name="Poelchau M."/>
            <person name="Qu J."/>
            <person name="Schaub F."/>
            <person name="Wada-Katsumata A."/>
            <person name="Worley K.C."/>
            <person name="Xie Q."/>
            <person name="Ylla G."/>
            <person name="Poulsen M."/>
            <person name="Gibbs R.A."/>
            <person name="Schal C."/>
            <person name="Richards S."/>
            <person name="Belles X."/>
            <person name="Korb J."/>
            <person name="Bornberg-Bauer E."/>
        </authorList>
    </citation>
    <scope>NUCLEOTIDE SEQUENCE [LARGE SCALE GENOMIC DNA]</scope>
    <source>
        <tissue evidence="6">Whole body</tissue>
    </source>
</reference>
<comment type="similarity">
    <text evidence="2 4">Belongs to the AB hydrolase superfamily. Lipase family.</text>
</comment>
<dbReference type="PANTHER" id="PTHR11610">
    <property type="entry name" value="LIPASE"/>
    <property type="match status" value="1"/>
</dbReference>
<evidence type="ECO:0000256" key="2">
    <source>
        <dbReference type="ARBA" id="ARBA00010701"/>
    </source>
</evidence>
<dbReference type="AlphaFoldDB" id="A0A2J7R8E4"/>
<comment type="subcellular location">
    <subcellularLocation>
        <location evidence="1">Secreted</location>
    </subcellularLocation>
</comment>
<dbReference type="STRING" id="105785.A0A2J7R8E4"/>
<comment type="caution">
    <text evidence="6">The sequence shown here is derived from an EMBL/GenBank/DDBJ whole genome shotgun (WGS) entry which is preliminary data.</text>
</comment>
<dbReference type="GO" id="GO:0016042">
    <property type="term" value="P:lipid catabolic process"/>
    <property type="evidence" value="ECO:0007669"/>
    <property type="project" value="TreeGrafter"/>
</dbReference>
<dbReference type="InParanoid" id="A0A2J7R8E4"/>
<dbReference type="GO" id="GO:0005615">
    <property type="term" value="C:extracellular space"/>
    <property type="evidence" value="ECO:0007669"/>
    <property type="project" value="TreeGrafter"/>
</dbReference>
<dbReference type="GO" id="GO:0017171">
    <property type="term" value="F:serine hydrolase activity"/>
    <property type="evidence" value="ECO:0007669"/>
    <property type="project" value="TreeGrafter"/>
</dbReference>
<gene>
    <name evidence="6" type="ORF">B7P43_G00506</name>
</gene>
<dbReference type="EMBL" id="NEVH01006721">
    <property type="protein sequence ID" value="PNF37113.1"/>
    <property type="molecule type" value="Genomic_DNA"/>
</dbReference>
<evidence type="ECO:0000256" key="4">
    <source>
        <dbReference type="RuleBase" id="RU004262"/>
    </source>
</evidence>
<keyword evidence="7" id="KW-1185">Reference proteome</keyword>
<proteinExistence type="inferred from homology"/>
<dbReference type="InterPro" id="IPR013818">
    <property type="entry name" value="Lipase"/>
</dbReference>
<dbReference type="GO" id="GO:0016298">
    <property type="term" value="F:lipase activity"/>
    <property type="evidence" value="ECO:0007669"/>
    <property type="project" value="InterPro"/>
</dbReference>
<evidence type="ECO:0000256" key="3">
    <source>
        <dbReference type="ARBA" id="ARBA00022525"/>
    </source>
</evidence>
<evidence type="ECO:0000259" key="5">
    <source>
        <dbReference type="Pfam" id="PF00151"/>
    </source>
</evidence>
<accession>A0A2J7R8E4</accession>
<keyword evidence="3" id="KW-0964">Secreted</keyword>
<protein>
    <recommendedName>
        <fullName evidence="5">Lipase domain-containing protein</fullName>
    </recommendedName>
</protein>
<dbReference type="Pfam" id="PF00151">
    <property type="entry name" value="Lipase"/>
    <property type="match status" value="1"/>
</dbReference>
<organism evidence="6 7">
    <name type="scientific">Cryptotermes secundus</name>
    <dbReference type="NCBI Taxonomy" id="105785"/>
    <lineage>
        <taxon>Eukaryota</taxon>
        <taxon>Metazoa</taxon>
        <taxon>Ecdysozoa</taxon>
        <taxon>Arthropoda</taxon>
        <taxon>Hexapoda</taxon>
        <taxon>Insecta</taxon>
        <taxon>Pterygota</taxon>
        <taxon>Neoptera</taxon>
        <taxon>Polyneoptera</taxon>
        <taxon>Dictyoptera</taxon>
        <taxon>Blattodea</taxon>
        <taxon>Blattoidea</taxon>
        <taxon>Termitoidae</taxon>
        <taxon>Kalotermitidae</taxon>
        <taxon>Cryptotermitinae</taxon>
        <taxon>Cryptotermes</taxon>
    </lineage>
</organism>
<sequence length="387" mass="42250">MRRGTTASGAAGAAGTHAQIQTYVSTSTRGKYKRQVIVAARSQRTASLQRLASLPCLNCYMWEVPLNLSTHSSINMQHLYALLRRRVGEWKHSPTTLHLGNRLSAEPAIRKTVNLAARDWLRTNGWNSDHDTVVLIHGYGGKDGSFPMVILRDAYLSNGTYNVFTVDWGPLCRPPCYAAAVHNMKPVARCLSQLFTFLRSSGVQLHRTTCVGHSLGAHVCGLVSLTLLFRMHRIIGLDPARPLIRGPNRLRNVDANVVQVIHTNAGVFGEDGPMGVIDFCVNGGREQPSCKNKTHAALCSHVTAVCYMAESINTETARVAETCSTRRCPSGSRRRPGAYYWIGGPVIMGQHTPDSAAGIFCVANMDEPYCPGTRSASGDIRCCKNST</sequence>
<name>A0A2J7R8E4_9NEOP</name>
<dbReference type="OrthoDB" id="8183961at2759"/>
<evidence type="ECO:0000256" key="1">
    <source>
        <dbReference type="ARBA" id="ARBA00004613"/>
    </source>
</evidence>
<dbReference type="Proteomes" id="UP000235965">
    <property type="component" value="Unassembled WGS sequence"/>
</dbReference>
<dbReference type="Gene3D" id="3.40.50.1820">
    <property type="entry name" value="alpha/beta hydrolase"/>
    <property type="match status" value="1"/>
</dbReference>